<dbReference type="EnsemblPlants" id="evm.model.01.2084">
    <property type="protein sequence ID" value="cds.evm.model.01.2084"/>
    <property type="gene ID" value="evm.TU.01.2084"/>
</dbReference>
<evidence type="ECO:0000313" key="3">
    <source>
        <dbReference type="Proteomes" id="UP000596661"/>
    </source>
</evidence>
<dbReference type="Pfam" id="PF13966">
    <property type="entry name" value="zf-RVT"/>
    <property type="match status" value="1"/>
</dbReference>
<dbReference type="Gramene" id="evm.model.01.2084">
    <property type="protein sequence ID" value="cds.evm.model.01.2084"/>
    <property type="gene ID" value="evm.TU.01.2084"/>
</dbReference>
<proteinExistence type="predicted"/>
<organism evidence="2 3">
    <name type="scientific">Cannabis sativa</name>
    <name type="common">Hemp</name>
    <name type="synonym">Marijuana</name>
    <dbReference type="NCBI Taxonomy" id="3483"/>
    <lineage>
        <taxon>Eukaryota</taxon>
        <taxon>Viridiplantae</taxon>
        <taxon>Streptophyta</taxon>
        <taxon>Embryophyta</taxon>
        <taxon>Tracheophyta</taxon>
        <taxon>Spermatophyta</taxon>
        <taxon>Magnoliopsida</taxon>
        <taxon>eudicotyledons</taxon>
        <taxon>Gunneridae</taxon>
        <taxon>Pentapetalae</taxon>
        <taxon>rosids</taxon>
        <taxon>fabids</taxon>
        <taxon>Rosales</taxon>
        <taxon>Cannabaceae</taxon>
        <taxon>Cannabis</taxon>
    </lineage>
</organism>
<feature type="domain" description="Reverse transcriptase zinc-binding" evidence="1">
    <location>
        <begin position="106"/>
        <end position="165"/>
    </location>
</feature>
<dbReference type="Proteomes" id="UP000596661">
    <property type="component" value="Chromosome 1"/>
</dbReference>
<dbReference type="AlphaFoldDB" id="A0A803NJN4"/>
<sequence>MHRPLHVRPLGFELTGLGACPSLTWRSIVWGKELLVKCLRWRVGTGSRINCKMDSWLPGHTDFTPFSFIGADSSLQADIDRILSIPLSIFPTEDVLIWNGNNSGNYTVKSGYHFAAFVADLQDASSTNNFEKWWTKFWKLKLPTKLRIFVWKVFHNALPVAAELK</sequence>
<evidence type="ECO:0000313" key="2">
    <source>
        <dbReference type="EnsemblPlants" id="cds.evm.model.01.2084"/>
    </source>
</evidence>
<protein>
    <recommendedName>
        <fullName evidence="1">Reverse transcriptase zinc-binding domain-containing protein</fullName>
    </recommendedName>
</protein>
<dbReference type="InterPro" id="IPR026960">
    <property type="entry name" value="RVT-Znf"/>
</dbReference>
<evidence type="ECO:0000259" key="1">
    <source>
        <dbReference type="Pfam" id="PF13966"/>
    </source>
</evidence>
<name>A0A803NJN4_CANSA</name>
<reference evidence="2" key="2">
    <citation type="submission" date="2021-03" db="UniProtKB">
        <authorList>
            <consortium name="EnsemblPlants"/>
        </authorList>
    </citation>
    <scope>IDENTIFICATION</scope>
</reference>
<dbReference type="EMBL" id="UZAU01000056">
    <property type="status" value="NOT_ANNOTATED_CDS"/>
    <property type="molecule type" value="Genomic_DNA"/>
</dbReference>
<reference evidence="2" key="1">
    <citation type="submission" date="2018-11" db="EMBL/GenBank/DDBJ databases">
        <authorList>
            <person name="Grassa J C."/>
        </authorList>
    </citation>
    <scope>NUCLEOTIDE SEQUENCE [LARGE SCALE GENOMIC DNA]</scope>
</reference>
<keyword evidence="3" id="KW-1185">Reference proteome</keyword>
<accession>A0A803NJN4</accession>